<dbReference type="EMBL" id="RHJS01000001">
    <property type="protein sequence ID" value="RRK36925.1"/>
    <property type="molecule type" value="Genomic_DNA"/>
</dbReference>
<organism evidence="3 4">
    <name type="scientific">Schaedlerella arabinosiphila</name>
    <dbReference type="NCBI Taxonomy" id="2044587"/>
    <lineage>
        <taxon>Bacteria</taxon>
        <taxon>Bacillati</taxon>
        <taxon>Bacillota</taxon>
        <taxon>Clostridia</taxon>
        <taxon>Lachnospirales</taxon>
        <taxon>Lachnospiraceae</taxon>
        <taxon>Schaedlerella</taxon>
    </lineage>
</organism>
<evidence type="ECO:0000313" key="3">
    <source>
        <dbReference type="EMBL" id="RRK36925.1"/>
    </source>
</evidence>
<evidence type="ECO:0000256" key="2">
    <source>
        <dbReference type="SAM" id="Phobius"/>
    </source>
</evidence>
<reference evidence="3" key="1">
    <citation type="submission" date="2018-10" db="EMBL/GenBank/DDBJ databases">
        <title>Schaedlerella arabinophila gen. nov. sp. nov., isolated from the mouse intestinal tract and comparative analysis with the genome of the closely related altered Schaedler flora strain ASF502.</title>
        <authorList>
            <person name="Miyake S."/>
            <person name="Soh M."/>
            <person name="Seedorf H."/>
        </authorList>
    </citation>
    <scope>NUCLEOTIDE SEQUENCE [LARGE SCALE GENOMIC DNA]</scope>
    <source>
        <strain evidence="3">DSM 106076</strain>
    </source>
</reference>
<keyword evidence="2" id="KW-0812">Transmembrane</keyword>
<keyword evidence="4" id="KW-1185">Reference proteome</keyword>
<evidence type="ECO:0000256" key="1">
    <source>
        <dbReference type="SAM" id="MobiDB-lite"/>
    </source>
</evidence>
<feature type="region of interest" description="Disordered" evidence="1">
    <location>
        <begin position="39"/>
        <end position="58"/>
    </location>
</feature>
<sequence length="179" mass="20634">MTNGQKKIFISIYMAVVIALLILTGSIFSRFDHEPQDGSERVSVEERELTEESETEAKLSAEETLRAFAEILYTYDTRERMFYEGADRYMTDKAYEQLVPLQDAEEENIPVRQMVSRLKEITCYFRPTAKGKIEAMAEVWYQLSGTGDYGVRQILKLVVVEDEDGWKVSECAVLDTMEQ</sequence>
<dbReference type="AlphaFoldDB" id="A0A426DS60"/>
<protein>
    <submittedName>
        <fullName evidence="3">Uncharacterized protein</fullName>
    </submittedName>
</protein>
<evidence type="ECO:0000313" key="4">
    <source>
        <dbReference type="Proteomes" id="UP000274920"/>
    </source>
</evidence>
<accession>A0A426DS60</accession>
<keyword evidence="2" id="KW-0472">Membrane</keyword>
<dbReference type="Proteomes" id="UP000274920">
    <property type="component" value="Unassembled WGS sequence"/>
</dbReference>
<name>A0A426DS60_9FIRM</name>
<proteinExistence type="predicted"/>
<gene>
    <name evidence="3" type="ORF">EBB54_00210</name>
</gene>
<comment type="caution">
    <text evidence="3">The sequence shown here is derived from an EMBL/GenBank/DDBJ whole genome shotgun (WGS) entry which is preliminary data.</text>
</comment>
<keyword evidence="2" id="KW-1133">Transmembrane helix</keyword>
<feature type="transmembrane region" description="Helical" evidence="2">
    <location>
        <begin position="12"/>
        <end position="31"/>
    </location>
</feature>